<evidence type="ECO:0000259" key="1">
    <source>
        <dbReference type="Pfam" id="PF01261"/>
    </source>
</evidence>
<dbReference type="GO" id="GO:0016853">
    <property type="term" value="F:isomerase activity"/>
    <property type="evidence" value="ECO:0007669"/>
    <property type="project" value="UniProtKB-KW"/>
</dbReference>
<dbReference type="Pfam" id="PF01261">
    <property type="entry name" value="AP_endonuc_2"/>
    <property type="match status" value="1"/>
</dbReference>
<accession>A0A1C3UR50</accession>
<dbReference type="Gene3D" id="3.20.20.150">
    <property type="entry name" value="Divalent-metal-dependent TIM barrel enzymes"/>
    <property type="match status" value="1"/>
</dbReference>
<protein>
    <submittedName>
        <fullName evidence="2">2-keto-myo-inositol isomerase</fullName>
    </submittedName>
</protein>
<keyword evidence="2" id="KW-0413">Isomerase</keyword>
<gene>
    <name evidence="2" type="ORF">GA0061102_100582</name>
</gene>
<evidence type="ECO:0000313" key="3">
    <source>
        <dbReference type="Proteomes" id="UP000199435"/>
    </source>
</evidence>
<proteinExistence type="predicted"/>
<dbReference type="Proteomes" id="UP000199435">
    <property type="component" value="Unassembled WGS sequence"/>
</dbReference>
<organism evidence="2 3">
    <name type="scientific">Rhizobium miluonense</name>
    <dbReference type="NCBI Taxonomy" id="411945"/>
    <lineage>
        <taxon>Bacteria</taxon>
        <taxon>Pseudomonadati</taxon>
        <taxon>Pseudomonadota</taxon>
        <taxon>Alphaproteobacteria</taxon>
        <taxon>Hyphomicrobiales</taxon>
        <taxon>Rhizobiaceae</taxon>
        <taxon>Rhizobium/Agrobacterium group</taxon>
        <taxon>Rhizobium</taxon>
    </lineage>
</organism>
<dbReference type="InterPro" id="IPR013022">
    <property type="entry name" value="Xyl_isomerase-like_TIM-brl"/>
</dbReference>
<dbReference type="RefSeq" id="WP_092845460.1">
    <property type="nucleotide sequence ID" value="NZ_FMAH01000005.1"/>
</dbReference>
<dbReference type="SUPFAM" id="SSF51658">
    <property type="entry name" value="Xylose isomerase-like"/>
    <property type="match status" value="1"/>
</dbReference>
<dbReference type="AlphaFoldDB" id="A0A1C3UR50"/>
<dbReference type="InterPro" id="IPR014621">
    <property type="entry name" value="UCP036778_sugar_epimerase"/>
</dbReference>
<dbReference type="InterPro" id="IPR036237">
    <property type="entry name" value="Xyl_isomerase-like_sf"/>
</dbReference>
<sequence length="270" mass="28977">MSSIRFALNHMCAPSLNLESFFAAAKELGIDSVEIRNDLAGNAILDGTPAKAVKELAERQGLTIISINALQRFNEWNDERAREAAELIDYARDCGAKALVLVPVNDGSGREPEVRRANLRNALSALKPMLEAAGIVGLVEPLGFEICSLRLKSEAAAAIEELDAKSTFRLVHDTFHHHLAGEAATFPDLTGLVHISGVSDADVSVADMRDPHRVLVDASDRLDNVGQLRALLSAGYAGPASFEPFAPTVHALKEPVAAIKESMAYMTGKL</sequence>
<keyword evidence="3" id="KW-1185">Reference proteome</keyword>
<dbReference type="PANTHER" id="PTHR12110:SF21">
    <property type="entry name" value="XYLOSE ISOMERASE-LIKE TIM BARREL DOMAIN-CONTAINING PROTEIN"/>
    <property type="match status" value="1"/>
</dbReference>
<dbReference type="STRING" id="411945.GA0061102_100582"/>
<dbReference type="PIRSF" id="PIRSF036778">
    <property type="entry name" value="UCP036778"/>
    <property type="match status" value="1"/>
</dbReference>
<feature type="domain" description="Xylose isomerase-like TIM barrel" evidence="1">
    <location>
        <begin position="22"/>
        <end position="266"/>
    </location>
</feature>
<evidence type="ECO:0000313" key="2">
    <source>
        <dbReference type="EMBL" id="SCB17932.1"/>
    </source>
</evidence>
<dbReference type="EMBL" id="FMAH01000005">
    <property type="protein sequence ID" value="SCB17932.1"/>
    <property type="molecule type" value="Genomic_DNA"/>
</dbReference>
<dbReference type="OrthoDB" id="2274384at2"/>
<dbReference type="InterPro" id="IPR050312">
    <property type="entry name" value="IolE/XylAMocC-like"/>
</dbReference>
<name>A0A1C3UR50_9HYPH</name>
<reference evidence="3" key="1">
    <citation type="submission" date="2016-08" db="EMBL/GenBank/DDBJ databases">
        <authorList>
            <person name="Varghese N."/>
            <person name="Submissions Spin"/>
        </authorList>
    </citation>
    <scope>NUCLEOTIDE SEQUENCE [LARGE SCALE GENOMIC DNA]</scope>
    <source>
        <strain evidence="3">HAMBI 2971</strain>
    </source>
</reference>
<dbReference type="PANTHER" id="PTHR12110">
    <property type="entry name" value="HYDROXYPYRUVATE ISOMERASE"/>
    <property type="match status" value="1"/>
</dbReference>